<feature type="transmembrane region" description="Helical" evidence="1">
    <location>
        <begin position="331"/>
        <end position="354"/>
    </location>
</feature>
<feature type="transmembrane region" description="Helical" evidence="1">
    <location>
        <begin position="292"/>
        <end position="310"/>
    </location>
</feature>
<dbReference type="EMBL" id="CP039712">
    <property type="protein sequence ID" value="QCI86350.1"/>
    <property type="molecule type" value="Genomic_DNA"/>
</dbReference>
<dbReference type="KEGG" id="vao:FA707_04945"/>
<feature type="transmembrane region" description="Helical" evidence="1">
    <location>
        <begin position="114"/>
        <end position="134"/>
    </location>
</feature>
<evidence type="ECO:0008006" key="4">
    <source>
        <dbReference type="Google" id="ProtNLM"/>
    </source>
</evidence>
<accession>A0A4D7CVX5</accession>
<evidence type="ECO:0000256" key="1">
    <source>
        <dbReference type="SAM" id="Phobius"/>
    </source>
</evidence>
<keyword evidence="1" id="KW-0812">Transmembrane</keyword>
<keyword evidence="1" id="KW-0472">Membrane</keyword>
<gene>
    <name evidence="2" type="ORF">FA707_04945</name>
</gene>
<keyword evidence="1" id="KW-1133">Transmembrane helix</keyword>
<feature type="transmembrane region" description="Helical" evidence="1">
    <location>
        <begin position="155"/>
        <end position="177"/>
    </location>
</feature>
<dbReference type="InterPro" id="IPR053046">
    <property type="entry name" value="ABC-5_transporter"/>
</dbReference>
<feature type="transmembrane region" description="Helical" evidence="1">
    <location>
        <begin position="225"/>
        <end position="243"/>
    </location>
</feature>
<keyword evidence="3" id="KW-1185">Reference proteome</keyword>
<evidence type="ECO:0000313" key="3">
    <source>
        <dbReference type="Proteomes" id="UP000298615"/>
    </source>
</evidence>
<protein>
    <recommendedName>
        <fullName evidence="4">ABC transporter permease</fullName>
    </recommendedName>
</protein>
<name>A0A4D7CVX5_9ENTE</name>
<feature type="transmembrane region" description="Helical" evidence="1">
    <location>
        <begin position="12"/>
        <end position="29"/>
    </location>
</feature>
<reference evidence="2 3" key="1">
    <citation type="submission" date="2019-04" db="EMBL/GenBank/DDBJ databases">
        <title>Vagococcus sp. nov., isolated from faeces of yaks (Bos grunniens).</title>
        <authorList>
            <person name="Ge Y."/>
        </authorList>
    </citation>
    <scope>NUCLEOTIDE SEQUENCE [LARGE SCALE GENOMIC DNA]</scope>
    <source>
        <strain evidence="2 3">MN-17</strain>
    </source>
</reference>
<organism evidence="2 3">
    <name type="scientific">Vagococcus zengguangii</name>
    <dbReference type="NCBI Taxonomy" id="2571750"/>
    <lineage>
        <taxon>Bacteria</taxon>
        <taxon>Bacillati</taxon>
        <taxon>Bacillota</taxon>
        <taxon>Bacilli</taxon>
        <taxon>Lactobacillales</taxon>
        <taxon>Enterococcaceae</taxon>
        <taxon>Vagococcus</taxon>
    </lineage>
</organism>
<dbReference type="AlphaFoldDB" id="A0A4D7CVX5"/>
<proteinExistence type="predicted"/>
<feature type="transmembrane region" description="Helical" evidence="1">
    <location>
        <begin position="360"/>
        <end position="383"/>
    </location>
</feature>
<dbReference type="RefSeq" id="WP_136953183.1">
    <property type="nucleotide sequence ID" value="NZ_CP039712.1"/>
</dbReference>
<dbReference type="Proteomes" id="UP000298615">
    <property type="component" value="Chromosome"/>
</dbReference>
<sequence length="400" mass="46740">MNKSLIKIVWQRHKWILIAGLVVIIGSYMQSLTTQYTSWKSQHDYYYSKEYKEMFEEEVKNNLAEGYDGAIYYVGDEMEERYTQDFDVYQANDLETMRIFEDDHNVYGISYYSYFFYSLLSLVTIFFGLAVFLFDNNGNFNQTLFSSRFTRKQIFWTKLSLFSLVFFIAHIIGTFIYLTGMYSLIPNDMMGASITELLPSVIATILVGGCYFFVSVLGGVIMGQWLFAVPTVMVFLLSTEYFASTIKEWLIVFSGQYDAYYNGYDYDELSQKYHLSSWVTSYGKGDVPMSQWLMMGAIMIVCVAASYWLFKRLSTDNVHQYIAFDFLKKPVLITAMVYIFFSVFSIPFFATVVYEKLGAVMAMMGIMLVTMAMFYIVFYLLIYRQFPFSKNEKIFELKVK</sequence>
<dbReference type="PANTHER" id="PTHR39177">
    <property type="entry name" value="ABC TRANSPORTER PERMEASE YTRC-RELATED"/>
    <property type="match status" value="1"/>
</dbReference>
<dbReference type="PANTHER" id="PTHR39177:SF1">
    <property type="entry name" value="ABC TRANSPORTER PERMEASE YTRC-RELATED"/>
    <property type="match status" value="1"/>
</dbReference>
<feature type="transmembrane region" description="Helical" evidence="1">
    <location>
        <begin position="197"/>
        <end position="218"/>
    </location>
</feature>
<evidence type="ECO:0000313" key="2">
    <source>
        <dbReference type="EMBL" id="QCI86350.1"/>
    </source>
</evidence>